<protein>
    <submittedName>
        <fullName evidence="2">Uncharacterized protein</fullName>
    </submittedName>
</protein>
<dbReference type="WBParaSite" id="PS1159_v2.g14606.t1">
    <property type="protein sequence ID" value="PS1159_v2.g14606.t1"/>
    <property type="gene ID" value="PS1159_v2.g14606"/>
</dbReference>
<evidence type="ECO:0000313" key="2">
    <source>
        <dbReference type="WBParaSite" id="PS1159_v2.g14606.t1"/>
    </source>
</evidence>
<reference evidence="2" key="1">
    <citation type="submission" date="2022-11" db="UniProtKB">
        <authorList>
            <consortium name="WormBaseParasite"/>
        </authorList>
    </citation>
    <scope>IDENTIFICATION</scope>
</reference>
<sequence length="66" mass="7763">MKSGMEEALENRIYIADFTNEVIKLAIECHIRDQVTDRNAYEFLHFANKYDVHGFKISYTHVLIVT</sequence>
<organism evidence="1 2">
    <name type="scientific">Panagrolaimus sp. PS1159</name>
    <dbReference type="NCBI Taxonomy" id="55785"/>
    <lineage>
        <taxon>Eukaryota</taxon>
        <taxon>Metazoa</taxon>
        <taxon>Ecdysozoa</taxon>
        <taxon>Nematoda</taxon>
        <taxon>Chromadorea</taxon>
        <taxon>Rhabditida</taxon>
        <taxon>Tylenchina</taxon>
        <taxon>Panagrolaimomorpha</taxon>
        <taxon>Panagrolaimoidea</taxon>
        <taxon>Panagrolaimidae</taxon>
        <taxon>Panagrolaimus</taxon>
    </lineage>
</organism>
<dbReference type="Proteomes" id="UP000887580">
    <property type="component" value="Unplaced"/>
</dbReference>
<name>A0AC35F7L3_9BILA</name>
<accession>A0AC35F7L3</accession>
<proteinExistence type="predicted"/>
<evidence type="ECO:0000313" key="1">
    <source>
        <dbReference type="Proteomes" id="UP000887580"/>
    </source>
</evidence>